<protein>
    <submittedName>
        <fullName evidence="1">Uncharacterized protein</fullName>
    </submittedName>
</protein>
<proteinExistence type="predicted"/>
<dbReference type="AlphaFoldDB" id="F9CWB5"/>
<sequence>MRYLNDFSMRAIYKKETHEDPESENNTYSNFTLNRDTEFCCEQFKTLCKKFTVWNYEQGKFAIVNKITYEGHSVQPIDFCPFCGEKIEYEDENNLKKIKKKKVKEF</sequence>
<dbReference type="RefSeq" id="WP_007550358.1">
    <property type="nucleotide sequence ID" value="NZ_AFPU01000001.1"/>
</dbReference>
<accession>F9CWB5</accession>
<reference evidence="1 2" key="1">
    <citation type="journal article" date="2011" name="J. Bacteriol.">
        <title>Genome Sequence of an Ammonia-Oxidizing Soil Archaeon, "Candidatus Nitrosoarchaeum koreensis" MY1.</title>
        <authorList>
            <person name="Kim B.K."/>
            <person name="Jung M.Y."/>
            <person name="Yu D.S."/>
            <person name="Park S.J."/>
            <person name="Oh T.K."/>
            <person name="Rhee S.K."/>
            <person name="Kim J.F."/>
        </authorList>
    </citation>
    <scope>NUCLEOTIDE SEQUENCE [LARGE SCALE GENOMIC DNA]</scope>
    <source>
        <strain evidence="1 2">MY1</strain>
    </source>
</reference>
<gene>
    <name evidence="1" type="ORF">MY1_0805</name>
</gene>
<evidence type="ECO:0000313" key="2">
    <source>
        <dbReference type="Proteomes" id="UP000004440"/>
    </source>
</evidence>
<name>F9CWB5_9ARCH</name>
<organism evidence="1 2">
    <name type="scientific">Nitrosarchaeum koreense MY1</name>
    <dbReference type="NCBI Taxonomy" id="1001994"/>
    <lineage>
        <taxon>Archaea</taxon>
        <taxon>Nitrososphaerota</taxon>
        <taxon>Nitrososphaeria</taxon>
        <taxon>Nitrosopumilales</taxon>
        <taxon>Nitrosopumilaceae</taxon>
        <taxon>Nitrosarchaeum</taxon>
    </lineage>
</organism>
<comment type="caution">
    <text evidence="1">The sequence shown here is derived from an EMBL/GenBank/DDBJ whole genome shotgun (WGS) entry which is preliminary data.</text>
</comment>
<dbReference type="Proteomes" id="UP000004440">
    <property type="component" value="Unassembled WGS sequence"/>
</dbReference>
<keyword evidence="2" id="KW-1185">Reference proteome</keyword>
<dbReference type="EMBL" id="AFPU01000001">
    <property type="protein sequence ID" value="EGP93567.1"/>
    <property type="molecule type" value="Genomic_DNA"/>
</dbReference>
<evidence type="ECO:0000313" key="1">
    <source>
        <dbReference type="EMBL" id="EGP93567.1"/>
    </source>
</evidence>